<proteinExistence type="predicted"/>
<name>A0ABT0PHL8_9GAMM</name>
<comment type="caution">
    <text evidence="1">The sequence shown here is derived from an EMBL/GenBank/DDBJ whole genome shotgun (WGS) entry which is preliminary data.</text>
</comment>
<sequence length="54" mass="6331">MNITRSLSDVFEKEILKTISFNYILHLTEGYESSDITWPLVLFLHGAKDAWCQR</sequence>
<evidence type="ECO:0000313" key="2">
    <source>
        <dbReference type="Proteomes" id="UP001203338"/>
    </source>
</evidence>
<dbReference type="EMBL" id="JAMFLX010000017">
    <property type="protein sequence ID" value="MCL6270875.1"/>
    <property type="molecule type" value="Genomic_DNA"/>
</dbReference>
<keyword evidence="2" id="KW-1185">Reference proteome</keyword>
<protein>
    <recommendedName>
        <fullName evidence="3">Phospholipase/carboxylesterase/thioesterase domain-containing protein</fullName>
    </recommendedName>
</protein>
<gene>
    <name evidence="1" type="ORF">M3P05_13175</name>
</gene>
<dbReference type="Proteomes" id="UP001203338">
    <property type="component" value="Unassembled WGS sequence"/>
</dbReference>
<reference evidence="1 2" key="1">
    <citation type="submission" date="2022-05" db="EMBL/GenBank/DDBJ databases">
        <authorList>
            <person name="Park J.-S."/>
        </authorList>
    </citation>
    <scope>NUCLEOTIDE SEQUENCE [LARGE SCALE GENOMIC DNA]</scope>
    <source>
        <strain evidence="1 2">2012CJ34-2</strain>
    </source>
</reference>
<dbReference type="RefSeq" id="WP_249700179.1">
    <property type="nucleotide sequence ID" value="NZ_JAMFLX010000017.1"/>
</dbReference>
<evidence type="ECO:0008006" key="3">
    <source>
        <dbReference type="Google" id="ProtNLM"/>
    </source>
</evidence>
<accession>A0ABT0PHL8</accession>
<organism evidence="1 2">
    <name type="scientific">Parendozoicomonas callyspongiae</name>
    <dbReference type="NCBI Taxonomy" id="2942213"/>
    <lineage>
        <taxon>Bacteria</taxon>
        <taxon>Pseudomonadati</taxon>
        <taxon>Pseudomonadota</taxon>
        <taxon>Gammaproteobacteria</taxon>
        <taxon>Oceanospirillales</taxon>
        <taxon>Endozoicomonadaceae</taxon>
        <taxon>Parendozoicomonas</taxon>
    </lineage>
</organism>
<evidence type="ECO:0000313" key="1">
    <source>
        <dbReference type="EMBL" id="MCL6270875.1"/>
    </source>
</evidence>